<feature type="signal peptide" evidence="1">
    <location>
        <begin position="1"/>
        <end position="23"/>
    </location>
</feature>
<dbReference type="InterPro" id="IPR039424">
    <property type="entry name" value="SBP_5"/>
</dbReference>
<evidence type="ECO:0000313" key="3">
    <source>
        <dbReference type="EMBL" id="NHN32543.1"/>
    </source>
</evidence>
<proteinExistence type="predicted"/>
<dbReference type="InterPro" id="IPR030678">
    <property type="entry name" value="Peptide/Ni-bd"/>
</dbReference>
<dbReference type="RefSeq" id="WP_166152822.1">
    <property type="nucleotide sequence ID" value="NZ_JAAOIW010000008.1"/>
</dbReference>
<feature type="chain" id="PRO_5046953988" evidence="1">
    <location>
        <begin position="24"/>
        <end position="548"/>
    </location>
</feature>
<gene>
    <name evidence="3" type="ORF">G9U52_22120</name>
</gene>
<name>A0ABX0J9A2_9BACL</name>
<protein>
    <submittedName>
        <fullName evidence="3">Peptide ABC transporter substrate-binding protein</fullName>
    </submittedName>
</protein>
<keyword evidence="1" id="KW-0732">Signal</keyword>
<dbReference type="InterPro" id="IPR000914">
    <property type="entry name" value="SBP_5_dom"/>
</dbReference>
<evidence type="ECO:0000259" key="2">
    <source>
        <dbReference type="Pfam" id="PF00496"/>
    </source>
</evidence>
<feature type="domain" description="Solute-binding protein family 5" evidence="2">
    <location>
        <begin position="88"/>
        <end position="452"/>
    </location>
</feature>
<accession>A0ABX0J9A2</accession>
<dbReference type="PROSITE" id="PS51257">
    <property type="entry name" value="PROKAR_LIPOPROTEIN"/>
    <property type="match status" value="1"/>
</dbReference>
<dbReference type="PANTHER" id="PTHR30290">
    <property type="entry name" value="PERIPLASMIC BINDING COMPONENT OF ABC TRANSPORTER"/>
    <property type="match status" value="1"/>
</dbReference>
<comment type="caution">
    <text evidence="3">The sequence shown here is derived from an EMBL/GenBank/DDBJ whole genome shotgun (WGS) entry which is preliminary data.</text>
</comment>
<dbReference type="Gene3D" id="3.40.190.10">
    <property type="entry name" value="Periplasmic binding protein-like II"/>
    <property type="match status" value="1"/>
</dbReference>
<dbReference type="EMBL" id="JAAOIW010000008">
    <property type="protein sequence ID" value="NHN32543.1"/>
    <property type="molecule type" value="Genomic_DNA"/>
</dbReference>
<dbReference type="Pfam" id="PF00496">
    <property type="entry name" value="SBP_bac_5"/>
    <property type="match status" value="1"/>
</dbReference>
<sequence length="548" mass="61699">MLFVRSKRFYISCVLIATLMLTACTNKTENTAANTATNTPAAAVQQIEQLKIAVPTDAGPLNIYNTSVDFMTELVFDKLFGPSPYVAEPQPWLAESAEQVDSLNWVVKVRSGVKWHDGTPFTAEDVKFTYEYYRDGPQNRHSHHVSDVPQISTITLLDESTVKFTCAYACPSLKTVTLADLPILAKHIWSKVENPRKYTELAVGTGPYKLVEYVPDQYYKLEANQDFFMGKPAVKTLYMPIIKDQTAMFNSLRSGEIDAAAKSVPPELLDTFKGAANIKVTTTPELTIAELRTNYQRFPLNIHEFRNALSLAIDRQAITDIVLLKHARPAFKGYPHPDSPWTNPDLSTPYDAKQSQSILDSLKLIDRDGDGIRESEDGKKLDIRLAVSSAEPTFIRTAELLKEQFLKVGVNLKVEVMDAGTLAGISSERNFDLTIGNIGAHGVADPDQFIMSHRADYLWKKGLAYPEWDTLFEKWKAEPTIEGRKLISFDMQKLFNRQPTSLVLFYPEQNWAYRSDRFDSWIQSPGFGIFHKYSLLNEAGRKIATGTK</sequence>
<evidence type="ECO:0000313" key="4">
    <source>
        <dbReference type="Proteomes" id="UP001165962"/>
    </source>
</evidence>
<dbReference type="SUPFAM" id="SSF53850">
    <property type="entry name" value="Periplasmic binding protein-like II"/>
    <property type="match status" value="1"/>
</dbReference>
<dbReference type="Proteomes" id="UP001165962">
    <property type="component" value="Unassembled WGS sequence"/>
</dbReference>
<keyword evidence="4" id="KW-1185">Reference proteome</keyword>
<organism evidence="3 4">
    <name type="scientific">Paenibacillus agricola</name>
    <dbReference type="NCBI Taxonomy" id="2716264"/>
    <lineage>
        <taxon>Bacteria</taxon>
        <taxon>Bacillati</taxon>
        <taxon>Bacillota</taxon>
        <taxon>Bacilli</taxon>
        <taxon>Bacillales</taxon>
        <taxon>Paenibacillaceae</taxon>
        <taxon>Paenibacillus</taxon>
    </lineage>
</organism>
<dbReference type="Gene3D" id="3.10.105.10">
    <property type="entry name" value="Dipeptide-binding Protein, Domain 3"/>
    <property type="match status" value="1"/>
</dbReference>
<dbReference type="PIRSF" id="PIRSF002741">
    <property type="entry name" value="MppA"/>
    <property type="match status" value="1"/>
</dbReference>
<evidence type="ECO:0000256" key="1">
    <source>
        <dbReference type="SAM" id="SignalP"/>
    </source>
</evidence>
<reference evidence="3" key="1">
    <citation type="submission" date="2020-03" db="EMBL/GenBank/DDBJ databases">
        <title>Draft sequencing of Paenibacilllus sp. S3N08.</title>
        <authorList>
            <person name="Kim D.-U."/>
        </authorList>
    </citation>
    <scope>NUCLEOTIDE SEQUENCE</scope>
    <source>
        <strain evidence="3">S3N08</strain>
    </source>
</reference>